<dbReference type="Proteomes" id="UP001295423">
    <property type="component" value="Unassembled WGS sequence"/>
</dbReference>
<evidence type="ECO:0000313" key="1">
    <source>
        <dbReference type="EMBL" id="CAJ1935141.1"/>
    </source>
</evidence>
<gene>
    <name evidence="2" type="ORF">CYCCA115_LOCUS18213</name>
    <name evidence="1" type="ORF">CYCCA115_LOCUS4479</name>
</gene>
<proteinExistence type="predicted"/>
<keyword evidence="3" id="KW-1185">Reference proteome</keyword>
<dbReference type="AlphaFoldDB" id="A0AAD2JKV3"/>
<comment type="caution">
    <text evidence="2">The sequence shown here is derived from an EMBL/GenBank/DDBJ whole genome shotgun (WGS) entry which is preliminary data.</text>
</comment>
<protein>
    <submittedName>
        <fullName evidence="2">Uncharacterized protein</fullName>
    </submittedName>
</protein>
<name>A0AAD2JKV3_9STRA</name>
<evidence type="ECO:0000313" key="3">
    <source>
        <dbReference type="Proteomes" id="UP001295423"/>
    </source>
</evidence>
<dbReference type="EMBL" id="CAKOGP040002024">
    <property type="protein sequence ID" value="CAJ1959794.1"/>
    <property type="molecule type" value="Genomic_DNA"/>
</dbReference>
<sequence>MNNKFSRFLVNVLGRWDSFIPTWGCSFATASTLFVEPELALVLQLPTYDLVLLAGCRGSDIFNLTVVCCEMDPSVEWDLSFFVIIKTQLDLQVLNLLARCRVVVLEDSLKGLRLKA</sequence>
<evidence type="ECO:0000313" key="2">
    <source>
        <dbReference type="EMBL" id="CAJ1959794.1"/>
    </source>
</evidence>
<accession>A0AAD2JKV3</accession>
<reference evidence="2" key="1">
    <citation type="submission" date="2023-08" db="EMBL/GenBank/DDBJ databases">
        <authorList>
            <person name="Audoor S."/>
            <person name="Bilcke G."/>
        </authorList>
    </citation>
    <scope>NUCLEOTIDE SEQUENCE</scope>
</reference>
<organism evidence="2 3">
    <name type="scientific">Cylindrotheca closterium</name>
    <dbReference type="NCBI Taxonomy" id="2856"/>
    <lineage>
        <taxon>Eukaryota</taxon>
        <taxon>Sar</taxon>
        <taxon>Stramenopiles</taxon>
        <taxon>Ochrophyta</taxon>
        <taxon>Bacillariophyta</taxon>
        <taxon>Bacillariophyceae</taxon>
        <taxon>Bacillariophycidae</taxon>
        <taxon>Bacillariales</taxon>
        <taxon>Bacillariaceae</taxon>
        <taxon>Cylindrotheca</taxon>
    </lineage>
</organism>
<dbReference type="EMBL" id="CAKOGP040000446">
    <property type="protein sequence ID" value="CAJ1935141.1"/>
    <property type="molecule type" value="Genomic_DNA"/>
</dbReference>